<dbReference type="GO" id="GO:0005886">
    <property type="term" value="C:plasma membrane"/>
    <property type="evidence" value="ECO:0007669"/>
    <property type="project" value="TreeGrafter"/>
</dbReference>
<feature type="domain" description="Phospholipid/glycerol acyltransferase" evidence="4">
    <location>
        <begin position="36"/>
        <end position="154"/>
    </location>
</feature>
<reference evidence="5 6" key="1">
    <citation type="submission" date="2018-11" db="EMBL/GenBank/DDBJ databases">
        <authorList>
            <person name="Da X."/>
        </authorList>
    </citation>
    <scope>NUCLEOTIDE SEQUENCE [LARGE SCALE GENOMIC DNA]</scope>
    <source>
        <strain evidence="5 6">S14-144</strain>
    </source>
</reference>
<name>A0A3G8ZQX5_9ACTN</name>
<dbReference type="GO" id="GO:0003841">
    <property type="term" value="F:1-acylglycerol-3-phosphate O-acyltransferase activity"/>
    <property type="evidence" value="ECO:0007669"/>
    <property type="project" value="TreeGrafter"/>
</dbReference>
<keyword evidence="2 5" id="KW-0012">Acyltransferase</keyword>
<organism evidence="5 6">
    <name type="scientific">Nakamurella antarctica</name>
    <dbReference type="NCBI Taxonomy" id="1902245"/>
    <lineage>
        <taxon>Bacteria</taxon>
        <taxon>Bacillati</taxon>
        <taxon>Actinomycetota</taxon>
        <taxon>Actinomycetes</taxon>
        <taxon>Nakamurellales</taxon>
        <taxon>Nakamurellaceae</taxon>
        <taxon>Nakamurella</taxon>
    </lineage>
</organism>
<evidence type="ECO:0000313" key="6">
    <source>
        <dbReference type="Proteomes" id="UP000268084"/>
    </source>
</evidence>
<dbReference type="PANTHER" id="PTHR10434">
    <property type="entry name" value="1-ACYL-SN-GLYCEROL-3-PHOSPHATE ACYLTRANSFERASE"/>
    <property type="match status" value="1"/>
</dbReference>
<evidence type="ECO:0000313" key="5">
    <source>
        <dbReference type="EMBL" id="AZI59548.1"/>
    </source>
</evidence>
<dbReference type="PANTHER" id="PTHR10434:SF55">
    <property type="entry name" value="POSSIBLE ACYLTRANSFERASE"/>
    <property type="match status" value="1"/>
</dbReference>
<dbReference type="CDD" id="cd07989">
    <property type="entry name" value="LPLAT_AGPAT-like"/>
    <property type="match status" value="1"/>
</dbReference>
<keyword evidence="6" id="KW-1185">Reference proteome</keyword>
<feature type="region of interest" description="Disordered" evidence="3">
    <location>
        <begin position="223"/>
        <end position="253"/>
    </location>
</feature>
<evidence type="ECO:0000256" key="1">
    <source>
        <dbReference type="ARBA" id="ARBA00022679"/>
    </source>
</evidence>
<dbReference type="Proteomes" id="UP000268084">
    <property type="component" value="Chromosome"/>
</dbReference>
<dbReference type="SUPFAM" id="SSF69593">
    <property type="entry name" value="Glycerol-3-phosphate (1)-acyltransferase"/>
    <property type="match status" value="1"/>
</dbReference>
<dbReference type="Pfam" id="PF01553">
    <property type="entry name" value="Acyltransferase"/>
    <property type="match status" value="1"/>
</dbReference>
<dbReference type="EMBL" id="CP034170">
    <property type="protein sequence ID" value="AZI59548.1"/>
    <property type="molecule type" value="Genomic_DNA"/>
</dbReference>
<evidence type="ECO:0000256" key="3">
    <source>
        <dbReference type="SAM" id="MobiDB-lite"/>
    </source>
</evidence>
<gene>
    <name evidence="5" type="ORF">EH165_10290</name>
</gene>
<sequence>MNAWIRVCKAIFYCVTAILGRRIFLGGEQLQRPGGILLVGNHISHLDPVYNAVFVRKSGRWPHFMAKSSLWKVPVVGKALTGTQQIPVERNVGAGQEVLAAAIASMEQGKVVVIYPEGTITRDPEFWPMKPKAGVALLALSGDITVLPMATWGTQRVFVPYIKKGKFKPFPRKDITVKIGEPLDLSAYQGKPIDSRAIRDVSFLIMGAVKDLVAELRTEPAPAGFFMPPRPPKPAAKAPVRPLADPGVSDSHQ</sequence>
<keyword evidence="1 5" id="KW-0808">Transferase</keyword>
<dbReference type="KEGG" id="nak:EH165_10290"/>
<dbReference type="InterPro" id="IPR002123">
    <property type="entry name" value="Plipid/glycerol_acylTrfase"/>
</dbReference>
<dbReference type="AlphaFoldDB" id="A0A3G8ZQX5"/>
<protein>
    <submittedName>
        <fullName evidence="5">1-acyl-sn-glycerol-3-phosphate acyltransferase</fullName>
    </submittedName>
</protein>
<evidence type="ECO:0000256" key="2">
    <source>
        <dbReference type="ARBA" id="ARBA00023315"/>
    </source>
</evidence>
<feature type="compositionally biased region" description="Low complexity" evidence="3">
    <location>
        <begin position="235"/>
        <end position="244"/>
    </location>
</feature>
<dbReference type="GO" id="GO:0006654">
    <property type="term" value="P:phosphatidic acid biosynthetic process"/>
    <property type="evidence" value="ECO:0007669"/>
    <property type="project" value="TreeGrafter"/>
</dbReference>
<evidence type="ECO:0000259" key="4">
    <source>
        <dbReference type="SMART" id="SM00563"/>
    </source>
</evidence>
<accession>A0A3G8ZQX5</accession>
<dbReference type="OrthoDB" id="9806008at2"/>
<dbReference type="SMART" id="SM00563">
    <property type="entry name" value="PlsC"/>
    <property type="match status" value="1"/>
</dbReference>
<proteinExistence type="predicted"/>
<reference evidence="5 6" key="2">
    <citation type="submission" date="2018-12" db="EMBL/GenBank/DDBJ databases">
        <title>Nakamurella antarcticus sp. nov., isolated from Antarctica South Shetland Islands soil.</title>
        <authorList>
            <person name="Peng F."/>
        </authorList>
    </citation>
    <scope>NUCLEOTIDE SEQUENCE [LARGE SCALE GENOMIC DNA]</scope>
    <source>
        <strain evidence="5 6">S14-144</strain>
    </source>
</reference>